<feature type="domain" description="Nudix hydrolase" evidence="4">
    <location>
        <begin position="12"/>
        <end position="146"/>
    </location>
</feature>
<accession>A0A429ZHG0</accession>
<evidence type="ECO:0000313" key="5">
    <source>
        <dbReference type="EMBL" id="RST93109.1"/>
    </source>
</evidence>
<reference evidence="5 6" key="1">
    <citation type="submission" date="2017-05" db="EMBL/GenBank/DDBJ databases">
        <title>Vagococcus spp. assemblies.</title>
        <authorList>
            <person name="Gulvik C.A."/>
        </authorList>
    </citation>
    <scope>NUCLEOTIDE SEQUENCE [LARGE SCALE GENOMIC DNA]</scope>
    <source>
        <strain evidence="5 6">SS1994</strain>
    </source>
</reference>
<proteinExistence type="inferred from homology"/>
<dbReference type="AlphaFoldDB" id="A0A429ZHG0"/>
<sequence>MMEDIRVVIGESKFDVRACGILKQGDNVLTTVESDGAHTLPGGAVKIGETSKEAVVREFLEETGIKVGVGSLLSIIENMFIYEGKPYQQVIFVYEVFASDNVQPNRGEVTVEWTNIMASHSLRPSQLNELVKQATTTTQHFINKES</sequence>
<dbReference type="InterPro" id="IPR000086">
    <property type="entry name" value="NUDIX_hydrolase_dom"/>
</dbReference>
<dbReference type="CDD" id="cd04688">
    <property type="entry name" value="NUDIX_Hydrolase"/>
    <property type="match status" value="1"/>
</dbReference>
<organism evidence="5 6">
    <name type="scientific">Vagococcus bubulae</name>
    <dbReference type="NCBI Taxonomy" id="1977868"/>
    <lineage>
        <taxon>Bacteria</taxon>
        <taxon>Bacillati</taxon>
        <taxon>Bacillota</taxon>
        <taxon>Bacilli</taxon>
        <taxon>Lactobacillales</taxon>
        <taxon>Enterococcaceae</taxon>
        <taxon>Vagococcus</taxon>
    </lineage>
</organism>
<dbReference type="Pfam" id="PF00293">
    <property type="entry name" value="NUDIX"/>
    <property type="match status" value="1"/>
</dbReference>
<dbReference type="PROSITE" id="PS51462">
    <property type="entry name" value="NUDIX"/>
    <property type="match status" value="1"/>
</dbReference>
<dbReference type="PROSITE" id="PS00893">
    <property type="entry name" value="NUDIX_BOX"/>
    <property type="match status" value="1"/>
</dbReference>
<dbReference type="EMBL" id="NGJT01000013">
    <property type="protein sequence ID" value="RST93109.1"/>
    <property type="molecule type" value="Genomic_DNA"/>
</dbReference>
<name>A0A429ZHG0_9ENTE</name>
<comment type="similarity">
    <text evidence="3">Belongs to the Nudix hydrolase family.</text>
</comment>
<protein>
    <recommendedName>
        <fullName evidence="4">Nudix hydrolase domain-containing protein</fullName>
    </recommendedName>
</protein>
<dbReference type="OrthoDB" id="9008185at2"/>
<dbReference type="PANTHER" id="PTHR43046">
    <property type="entry name" value="GDP-MANNOSE MANNOSYL HYDROLASE"/>
    <property type="match status" value="1"/>
</dbReference>
<dbReference type="PANTHER" id="PTHR43046:SF14">
    <property type="entry name" value="MUTT_NUDIX FAMILY PROTEIN"/>
    <property type="match status" value="1"/>
</dbReference>
<dbReference type="InterPro" id="IPR020084">
    <property type="entry name" value="NUDIX_hydrolase_CS"/>
</dbReference>
<dbReference type="GO" id="GO:0016787">
    <property type="term" value="F:hydrolase activity"/>
    <property type="evidence" value="ECO:0007669"/>
    <property type="project" value="UniProtKB-KW"/>
</dbReference>
<dbReference type="PRINTS" id="PR00502">
    <property type="entry name" value="NUDIXFAMILY"/>
</dbReference>
<evidence type="ECO:0000313" key="6">
    <source>
        <dbReference type="Proteomes" id="UP000288490"/>
    </source>
</evidence>
<dbReference type="InterPro" id="IPR015797">
    <property type="entry name" value="NUDIX_hydrolase-like_dom_sf"/>
</dbReference>
<evidence type="ECO:0000256" key="1">
    <source>
        <dbReference type="ARBA" id="ARBA00001946"/>
    </source>
</evidence>
<evidence type="ECO:0000256" key="3">
    <source>
        <dbReference type="RuleBase" id="RU003476"/>
    </source>
</evidence>
<dbReference type="RefSeq" id="WP_125957892.1">
    <property type="nucleotide sequence ID" value="NZ_JAQEJV010000012.1"/>
</dbReference>
<evidence type="ECO:0000259" key="4">
    <source>
        <dbReference type="PROSITE" id="PS51462"/>
    </source>
</evidence>
<comment type="caution">
    <text evidence="5">The sequence shown here is derived from an EMBL/GenBank/DDBJ whole genome shotgun (WGS) entry which is preliminary data.</text>
</comment>
<dbReference type="Proteomes" id="UP000288490">
    <property type="component" value="Unassembled WGS sequence"/>
</dbReference>
<comment type="cofactor">
    <cofactor evidence="1">
        <name>Mg(2+)</name>
        <dbReference type="ChEBI" id="CHEBI:18420"/>
    </cofactor>
</comment>
<dbReference type="SUPFAM" id="SSF55811">
    <property type="entry name" value="Nudix"/>
    <property type="match status" value="1"/>
</dbReference>
<dbReference type="Gene3D" id="3.90.79.10">
    <property type="entry name" value="Nucleoside Triphosphate Pyrophosphohydrolase"/>
    <property type="match status" value="1"/>
</dbReference>
<keyword evidence="2 3" id="KW-0378">Hydrolase</keyword>
<gene>
    <name evidence="5" type="ORF">CBF36_07800</name>
</gene>
<keyword evidence="6" id="KW-1185">Reference proteome</keyword>
<dbReference type="InterPro" id="IPR020476">
    <property type="entry name" value="Nudix_hydrolase"/>
</dbReference>
<evidence type="ECO:0000256" key="2">
    <source>
        <dbReference type="ARBA" id="ARBA00022801"/>
    </source>
</evidence>